<dbReference type="InterPro" id="IPR020946">
    <property type="entry name" value="Flavin_mOase-like"/>
</dbReference>
<dbReference type="GO" id="GO:0050661">
    <property type="term" value="F:NADP binding"/>
    <property type="evidence" value="ECO:0007669"/>
    <property type="project" value="InterPro"/>
</dbReference>
<dbReference type="PANTHER" id="PTHR42877:SF4">
    <property type="entry name" value="FAD_NAD(P)-BINDING DOMAIN-CONTAINING PROTEIN-RELATED"/>
    <property type="match status" value="1"/>
</dbReference>
<comment type="caution">
    <text evidence="4">The sequence shown here is derived from an EMBL/GenBank/DDBJ whole genome shotgun (WGS) entry which is preliminary data.</text>
</comment>
<dbReference type="RefSeq" id="WP_021237732.1">
    <property type="nucleotide sequence ID" value="NZ_ATHO01000062.1"/>
</dbReference>
<dbReference type="GO" id="GO:0004499">
    <property type="term" value="F:N,N-dimethylaniline monooxygenase activity"/>
    <property type="evidence" value="ECO:0007669"/>
    <property type="project" value="InterPro"/>
</dbReference>
<dbReference type="Gene3D" id="3.50.50.60">
    <property type="entry name" value="FAD/NAD(P)-binding domain"/>
    <property type="match status" value="2"/>
</dbReference>
<protein>
    <recommendedName>
        <fullName evidence="6">FAD-dependent oxidoreductase</fullName>
    </recommendedName>
</protein>
<keyword evidence="2" id="KW-0274">FAD</keyword>
<keyword evidence="3" id="KW-0560">Oxidoreductase</keyword>
<proteinExistence type="predicted"/>
<keyword evidence="1" id="KW-0285">Flavoprotein</keyword>
<dbReference type="InterPro" id="IPR051209">
    <property type="entry name" value="FAD-bind_Monooxygenase_sf"/>
</dbReference>
<dbReference type="Pfam" id="PF00743">
    <property type="entry name" value="FMO-like"/>
    <property type="match status" value="1"/>
</dbReference>
<name>T0IAX2_9SPHN</name>
<evidence type="ECO:0008006" key="6">
    <source>
        <dbReference type="Google" id="ProtNLM"/>
    </source>
</evidence>
<dbReference type="PATRIC" id="fig|1329909.3.peg.1398"/>
<evidence type="ECO:0000256" key="1">
    <source>
        <dbReference type="ARBA" id="ARBA00022630"/>
    </source>
</evidence>
<dbReference type="Proteomes" id="UP000015525">
    <property type="component" value="Unassembled WGS sequence"/>
</dbReference>
<accession>T0IAX2</accession>
<dbReference type="SUPFAM" id="SSF51905">
    <property type="entry name" value="FAD/NAD(P)-binding domain"/>
    <property type="match status" value="2"/>
</dbReference>
<dbReference type="InterPro" id="IPR036188">
    <property type="entry name" value="FAD/NAD-bd_sf"/>
</dbReference>
<evidence type="ECO:0000313" key="4">
    <source>
        <dbReference type="EMBL" id="EQB08810.1"/>
    </source>
</evidence>
<organism evidence="4 5">
    <name type="scientific">Sphingobium quisquiliarum P25</name>
    <dbReference type="NCBI Taxonomy" id="1329909"/>
    <lineage>
        <taxon>Bacteria</taxon>
        <taxon>Pseudomonadati</taxon>
        <taxon>Pseudomonadota</taxon>
        <taxon>Alphaproteobacteria</taxon>
        <taxon>Sphingomonadales</taxon>
        <taxon>Sphingomonadaceae</taxon>
        <taxon>Sphingobium</taxon>
    </lineage>
</organism>
<evidence type="ECO:0000256" key="2">
    <source>
        <dbReference type="ARBA" id="ARBA00022827"/>
    </source>
</evidence>
<evidence type="ECO:0000256" key="3">
    <source>
        <dbReference type="ARBA" id="ARBA00023002"/>
    </source>
</evidence>
<dbReference type="AlphaFoldDB" id="T0IAX2"/>
<evidence type="ECO:0000313" key="5">
    <source>
        <dbReference type="Proteomes" id="UP000015525"/>
    </source>
</evidence>
<dbReference type="PRINTS" id="PR00368">
    <property type="entry name" value="FADPNR"/>
</dbReference>
<dbReference type="PANTHER" id="PTHR42877">
    <property type="entry name" value="L-ORNITHINE N(5)-MONOOXYGENASE-RELATED"/>
    <property type="match status" value="1"/>
</dbReference>
<sequence length="647" mass="71844">MNAHSQPTPASNFPLPITDKEGLRSALAEANLPTLLMVYTTYAQDRAYLESFAPYMTGIYTAEAPSNVPEDMAQDLRDRLFALLTSPTPPVERPIDPELLRTMMSVSVGEEVDPAIMPVLYDQMGFERPVPRKDIPGRIPPPAGFRVLVIGGGMTGIAAGIKLGEAGYDYTIIEKNPDLGGTWYENRYPGVGVDTPSHFYSYSFELNPDWSSYHPKGPEIQNYLTGVAEKYGIRDHVQFQTMVVAARWDDAQSNWHVTLRDVKTGAERVEVANAVLLAHGVLNRWSFPNIPGLDSFKGPKMHTAGWDPDMDLTGKRVAVIGTGASAAQLAPAIAGKVSSLVIFQRSKHWVLNNPDIAVPVNENIHFALRHIPHYKEWFRFRVYWFTGDGLYGNVKMDADWPNKDVSISAQNDAARNYALHYIHNKLAGRPDLIEKIVPDYPIFGKRIVLDADGGWLDTLLRPNVTLETDHIDHIEEDAIVTKSGKRYEVDVIALATGFELAPALGPLKVYGRGGCDLAAAWGKDEARSYLGVMAPAYPNFFMTLGPNSAPNHAAGVNMVLEAQIHYIIEALDKVVAAGGKAIEPTEQAYLDWNVKVEDQMKQMIWSHPKAKSYYLNSKGRNYVSCPFKLADYWSWTRNPDPEAMVIS</sequence>
<dbReference type="GO" id="GO:0050660">
    <property type="term" value="F:flavin adenine dinucleotide binding"/>
    <property type="evidence" value="ECO:0007669"/>
    <property type="project" value="InterPro"/>
</dbReference>
<gene>
    <name evidence="4" type="ORF">L288_07220</name>
</gene>
<reference evidence="4 5" key="1">
    <citation type="journal article" date="2013" name="Genome Announc.">
        <title>Draft Genome Sequence of Sphingobium quisquiliarum Strain P25T, a Novel Hexachlorocyclohexane (HCH)-Degrading Bacterium Isolated from an HCH Dumpsite.</title>
        <authorList>
            <person name="Kumar Singh A."/>
            <person name="Sangwan N."/>
            <person name="Sharma A."/>
            <person name="Gupta V."/>
            <person name="Khurana J.P."/>
            <person name="Lal R."/>
        </authorList>
    </citation>
    <scope>NUCLEOTIDE SEQUENCE [LARGE SCALE GENOMIC DNA]</scope>
    <source>
        <strain evidence="4 5">P25</strain>
    </source>
</reference>
<keyword evidence="5" id="KW-1185">Reference proteome</keyword>
<dbReference type="PRINTS" id="PR00411">
    <property type="entry name" value="PNDRDTASEI"/>
</dbReference>
<dbReference type="EMBL" id="ATHO01000062">
    <property type="protein sequence ID" value="EQB08810.1"/>
    <property type="molecule type" value="Genomic_DNA"/>
</dbReference>